<name>A0A8J7I6H9_9NOST</name>
<dbReference type="AlphaFoldDB" id="A0A8J7I6H9"/>
<dbReference type="PRINTS" id="PR00762">
    <property type="entry name" value="CLCHANNEL"/>
</dbReference>
<feature type="transmembrane region" description="Helical" evidence="5">
    <location>
        <begin position="339"/>
        <end position="359"/>
    </location>
</feature>
<evidence type="ECO:0000313" key="7">
    <source>
        <dbReference type="Proteomes" id="UP000662314"/>
    </source>
</evidence>
<dbReference type="CDD" id="cd00400">
    <property type="entry name" value="Voltage_gated_ClC"/>
    <property type="match status" value="1"/>
</dbReference>
<dbReference type="GO" id="GO:0015108">
    <property type="term" value="F:chloride transmembrane transporter activity"/>
    <property type="evidence" value="ECO:0007669"/>
    <property type="project" value="InterPro"/>
</dbReference>
<dbReference type="RefSeq" id="WP_214435651.1">
    <property type="nucleotide sequence ID" value="NZ_CAWPUQ010000173.1"/>
</dbReference>
<feature type="transmembrane region" description="Helical" evidence="5">
    <location>
        <begin position="201"/>
        <end position="223"/>
    </location>
</feature>
<feature type="transmembrane region" description="Helical" evidence="5">
    <location>
        <begin position="307"/>
        <end position="327"/>
    </location>
</feature>
<dbReference type="SUPFAM" id="SSF81340">
    <property type="entry name" value="Clc chloride channel"/>
    <property type="match status" value="1"/>
</dbReference>
<evidence type="ECO:0000256" key="2">
    <source>
        <dbReference type="ARBA" id="ARBA00022692"/>
    </source>
</evidence>
<feature type="transmembrane region" description="Helical" evidence="5">
    <location>
        <begin position="396"/>
        <end position="413"/>
    </location>
</feature>
<feature type="transmembrane region" description="Helical" evidence="5">
    <location>
        <begin position="164"/>
        <end position="189"/>
    </location>
</feature>
<protein>
    <submittedName>
        <fullName evidence="6">Chloride channel protein</fullName>
    </submittedName>
</protein>
<keyword evidence="4 5" id="KW-0472">Membrane</keyword>
<feature type="transmembrane region" description="Helical" evidence="5">
    <location>
        <begin position="68"/>
        <end position="89"/>
    </location>
</feature>
<dbReference type="GO" id="GO:0016020">
    <property type="term" value="C:membrane"/>
    <property type="evidence" value="ECO:0007669"/>
    <property type="project" value="UniProtKB-SubCell"/>
</dbReference>
<comment type="caution">
    <text evidence="6">The sequence shown here is derived from an EMBL/GenBank/DDBJ whole genome shotgun (WGS) entry which is preliminary data.</text>
</comment>
<evidence type="ECO:0000313" key="6">
    <source>
        <dbReference type="EMBL" id="MBH8576931.1"/>
    </source>
</evidence>
<feature type="transmembrane region" description="Helical" evidence="5">
    <location>
        <begin position="275"/>
        <end position="295"/>
    </location>
</feature>
<organism evidence="6 7">
    <name type="scientific">Dendronalium phyllosphericum CENA369</name>
    <dbReference type="NCBI Taxonomy" id="1725256"/>
    <lineage>
        <taxon>Bacteria</taxon>
        <taxon>Bacillati</taxon>
        <taxon>Cyanobacteriota</taxon>
        <taxon>Cyanophyceae</taxon>
        <taxon>Nostocales</taxon>
        <taxon>Nostocaceae</taxon>
        <taxon>Dendronalium</taxon>
        <taxon>Dendronalium phyllosphericum</taxon>
    </lineage>
</organism>
<accession>A0A8J7I6H9</accession>
<dbReference type="EMBL" id="JAECZA010000244">
    <property type="protein sequence ID" value="MBH8576931.1"/>
    <property type="molecule type" value="Genomic_DNA"/>
</dbReference>
<keyword evidence="3 5" id="KW-1133">Transmembrane helix</keyword>
<reference evidence="6 7" key="1">
    <citation type="journal article" date="2021" name="Int. J. Syst. Evol. Microbiol.">
        <title>Amazonocrinis nigriterrae gen. nov., sp. nov., Atlanticothrix silvestris gen. nov., sp. nov. and Dendronalium phyllosphericum gen. nov., sp. nov., nostocacean cyanobacteria from Brazilian environments.</title>
        <authorList>
            <person name="Alvarenga D.O."/>
            <person name="Andreote A.P.D."/>
            <person name="Branco L.H.Z."/>
            <person name="Delbaje E."/>
            <person name="Cruz R.B."/>
            <person name="Varani A.M."/>
            <person name="Fiore M.F."/>
        </authorList>
    </citation>
    <scope>NUCLEOTIDE SEQUENCE [LARGE SCALE GENOMIC DNA]</scope>
    <source>
        <strain evidence="6 7">CENA369</strain>
    </source>
</reference>
<dbReference type="PANTHER" id="PTHR43427:SF12">
    <property type="entry name" value="CHLORIDE TRANSPORTER"/>
    <property type="match status" value="1"/>
</dbReference>
<keyword evidence="7" id="KW-1185">Reference proteome</keyword>
<dbReference type="Gene3D" id="1.10.3080.10">
    <property type="entry name" value="Clc chloride channel"/>
    <property type="match status" value="1"/>
</dbReference>
<feature type="transmembrane region" description="Helical" evidence="5">
    <location>
        <begin position="35"/>
        <end position="56"/>
    </location>
</feature>
<evidence type="ECO:0000256" key="5">
    <source>
        <dbReference type="SAM" id="Phobius"/>
    </source>
</evidence>
<dbReference type="InterPro" id="IPR014743">
    <property type="entry name" value="Cl-channel_core"/>
</dbReference>
<dbReference type="PANTHER" id="PTHR43427">
    <property type="entry name" value="CHLORIDE CHANNEL PROTEIN CLC-E"/>
    <property type="match status" value="1"/>
</dbReference>
<evidence type="ECO:0000256" key="3">
    <source>
        <dbReference type="ARBA" id="ARBA00022989"/>
    </source>
</evidence>
<dbReference type="InterPro" id="IPR001807">
    <property type="entry name" value="ClC"/>
</dbReference>
<sequence>MLPNKRNSADRSQRWSFSQLFGLVRRNPLMISRWVLRWAVVGTICGLFAGLYWNVLELITHQLQRFQGLSLLIVMPLAGLIIGLVIHFLGNPGEIAVIVDNIHFRGGRLDARKNPSMILASLVSIAAGGSAGPEAPLVQVTGSFGTWVADRLKLQGEDLRSMSLAAMAAGFTALFGAPLGGAMFALEILHHQHIVEYYEALMPAIVASCASYLVFAAITHLGIAPTWHFPEYRLQNIDDFALAILFGIIGAIAGWIFIAIFRGCDRLFAKIPGPIYIRTTIAGLGLGSLAALLPLTRYFGHEELESVVTTSFSAIFLLILALSKMTAISITVTGGWRGGFIIPLFFTGACIGKAIAILIPGLNPALGAICTMAAINAAVTRTPISTTLLLSKLTNFSPLTPILFASLIGFFLSPKVPLIASQLKSQPEIPN</sequence>
<evidence type="ECO:0000256" key="4">
    <source>
        <dbReference type="ARBA" id="ARBA00023136"/>
    </source>
</evidence>
<gene>
    <name evidence="6" type="ORF">I8752_28885</name>
</gene>
<dbReference type="Pfam" id="PF00654">
    <property type="entry name" value="Voltage_CLC"/>
    <property type="match status" value="1"/>
</dbReference>
<proteinExistence type="predicted"/>
<dbReference type="Proteomes" id="UP000662314">
    <property type="component" value="Unassembled WGS sequence"/>
</dbReference>
<keyword evidence="2 5" id="KW-0812">Transmembrane</keyword>
<dbReference type="InterPro" id="IPR050368">
    <property type="entry name" value="ClC-type_chloride_channel"/>
</dbReference>
<evidence type="ECO:0000256" key="1">
    <source>
        <dbReference type="ARBA" id="ARBA00004141"/>
    </source>
</evidence>
<comment type="subcellular location">
    <subcellularLocation>
        <location evidence="1">Membrane</location>
        <topology evidence="1">Multi-pass membrane protein</topology>
    </subcellularLocation>
</comment>
<feature type="transmembrane region" description="Helical" evidence="5">
    <location>
        <begin position="243"/>
        <end position="263"/>
    </location>
</feature>